<keyword evidence="2" id="KW-0472">Membrane</keyword>
<evidence type="ECO:0000313" key="4">
    <source>
        <dbReference type="Proteomes" id="UP000234329"/>
    </source>
</evidence>
<comment type="caution">
    <text evidence="3">The sequence shown here is derived from an EMBL/GenBank/DDBJ whole genome shotgun (WGS) entry which is preliminary data.</text>
</comment>
<proteinExistence type="predicted"/>
<keyword evidence="2" id="KW-0812">Transmembrane</keyword>
<reference evidence="3 4" key="1">
    <citation type="submission" date="2017-03" db="EMBL/GenBank/DDBJ databases">
        <title>Draft genime sequence of the acidophilic sulfur-oxidizing bacterium Acidithiobacillus sp. SH, isolated from seawater.</title>
        <authorList>
            <person name="Sharmin S."/>
            <person name="Tokuhisa M."/>
            <person name="Kanao T."/>
            <person name="Kamimura K."/>
        </authorList>
    </citation>
    <scope>NUCLEOTIDE SEQUENCE [LARGE SCALE GENOMIC DNA]</scope>
    <source>
        <strain evidence="3 4">SH</strain>
    </source>
</reference>
<evidence type="ECO:0008006" key="5">
    <source>
        <dbReference type="Google" id="ProtNLM"/>
    </source>
</evidence>
<protein>
    <recommendedName>
        <fullName evidence="5">TM2 domain-containing protein</fullName>
    </recommendedName>
</protein>
<feature type="compositionally biased region" description="Basic and acidic residues" evidence="1">
    <location>
        <begin position="174"/>
        <end position="202"/>
    </location>
</feature>
<evidence type="ECO:0000256" key="1">
    <source>
        <dbReference type="SAM" id="MobiDB-lite"/>
    </source>
</evidence>
<keyword evidence="2" id="KW-1133">Transmembrane helix</keyword>
<feature type="region of interest" description="Disordered" evidence="1">
    <location>
        <begin position="144"/>
        <end position="202"/>
    </location>
</feature>
<dbReference type="InParanoid" id="A0A2I1DLB2"/>
<dbReference type="EMBL" id="MXAV01000034">
    <property type="protein sequence ID" value="PKY10663.1"/>
    <property type="molecule type" value="Genomic_DNA"/>
</dbReference>
<organism evidence="3 4">
    <name type="scientific">Acidithiobacillus marinus</name>
    <dbReference type="NCBI Taxonomy" id="187490"/>
    <lineage>
        <taxon>Bacteria</taxon>
        <taxon>Pseudomonadati</taxon>
        <taxon>Pseudomonadota</taxon>
        <taxon>Acidithiobacillia</taxon>
        <taxon>Acidithiobacillales</taxon>
        <taxon>Acidithiobacillaceae</taxon>
        <taxon>Acidithiobacillus</taxon>
    </lineage>
</organism>
<evidence type="ECO:0000313" key="3">
    <source>
        <dbReference type="EMBL" id="PKY10663.1"/>
    </source>
</evidence>
<dbReference type="RefSeq" id="WP_101537959.1">
    <property type="nucleotide sequence ID" value="NZ_MXAV01000034.1"/>
</dbReference>
<dbReference type="OrthoDB" id="8560624at2"/>
<feature type="transmembrane region" description="Helical" evidence="2">
    <location>
        <begin position="30"/>
        <end position="48"/>
    </location>
</feature>
<feature type="transmembrane region" description="Helical" evidence="2">
    <location>
        <begin position="54"/>
        <end position="87"/>
    </location>
</feature>
<dbReference type="Proteomes" id="UP000234329">
    <property type="component" value="Unassembled WGS sequence"/>
</dbReference>
<keyword evidence="4" id="KW-1185">Reference proteome</keyword>
<gene>
    <name evidence="3" type="ORF">B1757_08785</name>
</gene>
<evidence type="ECO:0000256" key="2">
    <source>
        <dbReference type="SAM" id="Phobius"/>
    </source>
</evidence>
<name>A0A2I1DLB2_9PROT</name>
<sequence length="202" mass="22811">MPKAWEKLDLQGAGVQSLQIRLQKLQKKSLWAYLYWCLFPVGAHRFYLEESWAWIFPLVTAAIVILALLGLGWEAIVLAVLLLGVALWDLSRINQWISIYNKELRKATWFARQTPAAPANYQGRADTGEAPAQWQRELQDYTATKESERAGHPAAQNPANKGFAPGQRRMSFAEQERLLREIASGAKDKADAKTDGKTSEDR</sequence>
<accession>A0A2I1DLB2</accession>
<dbReference type="AlphaFoldDB" id="A0A2I1DLB2"/>